<evidence type="ECO:0000256" key="1">
    <source>
        <dbReference type="ARBA" id="ARBA00001966"/>
    </source>
</evidence>
<keyword evidence="4" id="KW-0227">DNA damage</keyword>
<keyword evidence="7" id="KW-0411">Iron-sulfur</keyword>
<evidence type="ECO:0000256" key="7">
    <source>
        <dbReference type="ARBA" id="ARBA00023014"/>
    </source>
</evidence>
<dbReference type="EMBL" id="JBHFNS010000029">
    <property type="protein sequence ID" value="MFB2934980.1"/>
    <property type="molecule type" value="Genomic_DNA"/>
</dbReference>
<reference evidence="10 11" key="1">
    <citation type="submission" date="2024-09" db="EMBL/GenBank/DDBJ databases">
        <title>Floridaenema gen nov. (Aerosakkonemataceae, Aerosakkonematales ord. nov., Cyanobacteria) from benthic tropical and subtropical fresh waters, with the description of four new species.</title>
        <authorList>
            <person name="Moretto J.A."/>
            <person name="Berthold D.E."/>
            <person name="Lefler F.W."/>
            <person name="Huang I.-S."/>
            <person name="Laughinghouse H. IV."/>
        </authorList>
    </citation>
    <scope>NUCLEOTIDE SEQUENCE [LARGE SCALE GENOMIC DNA]</scope>
    <source>
        <strain evidence="10 11">BLCC-F154</strain>
    </source>
</reference>
<keyword evidence="8" id="KW-0234">DNA repair</keyword>
<dbReference type="SMART" id="SM00525">
    <property type="entry name" value="FES"/>
    <property type="match status" value="1"/>
</dbReference>
<protein>
    <recommendedName>
        <fullName evidence="12">HhH-GPD domain-containing protein</fullName>
    </recommendedName>
</protein>
<dbReference type="SUPFAM" id="SSF48150">
    <property type="entry name" value="DNA-glycosylase"/>
    <property type="match status" value="1"/>
</dbReference>
<comment type="caution">
    <text evidence="10">The sequence shown here is derived from an EMBL/GenBank/DDBJ whole genome shotgun (WGS) entry which is preliminary data.</text>
</comment>
<keyword evidence="9" id="KW-0326">Glycosidase</keyword>
<evidence type="ECO:0000256" key="9">
    <source>
        <dbReference type="ARBA" id="ARBA00023295"/>
    </source>
</evidence>
<dbReference type="SUPFAM" id="SSF143011">
    <property type="entry name" value="RelE-like"/>
    <property type="match status" value="1"/>
</dbReference>
<evidence type="ECO:0000256" key="2">
    <source>
        <dbReference type="ARBA" id="ARBA00008343"/>
    </source>
</evidence>
<evidence type="ECO:0000256" key="3">
    <source>
        <dbReference type="ARBA" id="ARBA00022723"/>
    </source>
</evidence>
<evidence type="ECO:0008006" key="12">
    <source>
        <dbReference type="Google" id="ProtNLM"/>
    </source>
</evidence>
<evidence type="ECO:0000256" key="4">
    <source>
        <dbReference type="ARBA" id="ARBA00022763"/>
    </source>
</evidence>
<gene>
    <name evidence="10" type="ORF">ACE1B6_06850</name>
</gene>
<evidence type="ECO:0000313" key="11">
    <source>
        <dbReference type="Proteomes" id="UP001576776"/>
    </source>
</evidence>
<proteinExistence type="inferred from homology"/>
<evidence type="ECO:0000256" key="8">
    <source>
        <dbReference type="ARBA" id="ARBA00023204"/>
    </source>
</evidence>
<evidence type="ECO:0000256" key="5">
    <source>
        <dbReference type="ARBA" id="ARBA00022801"/>
    </source>
</evidence>
<keyword evidence="6" id="KW-0408">Iron</keyword>
<dbReference type="Gene3D" id="1.10.1670.10">
    <property type="entry name" value="Helix-hairpin-Helix base-excision DNA repair enzymes (C-terminal)"/>
    <property type="match status" value="1"/>
</dbReference>
<organism evidence="10 11">
    <name type="scientific">Floridaenema fluviatile BLCC-F154</name>
    <dbReference type="NCBI Taxonomy" id="3153640"/>
    <lineage>
        <taxon>Bacteria</taxon>
        <taxon>Bacillati</taxon>
        <taxon>Cyanobacteriota</taxon>
        <taxon>Cyanophyceae</taxon>
        <taxon>Oscillatoriophycideae</taxon>
        <taxon>Aerosakkonematales</taxon>
        <taxon>Aerosakkonemataceae</taxon>
        <taxon>Floridanema</taxon>
        <taxon>Floridanema fluviatile</taxon>
    </lineage>
</organism>
<evidence type="ECO:0000256" key="6">
    <source>
        <dbReference type="ARBA" id="ARBA00023004"/>
    </source>
</evidence>
<dbReference type="Proteomes" id="UP001576776">
    <property type="component" value="Unassembled WGS sequence"/>
</dbReference>
<dbReference type="InterPro" id="IPR035093">
    <property type="entry name" value="RelE/ParE_toxin_dom_sf"/>
</dbReference>
<comment type="cofactor">
    <cofactor evidence="1">
        <name>[4Fe-4S] cluster</name>
        <dbReference type="ChEBI" id="CHEBI:49883"/>
    </cofactor>
</comment>
<evidence type="ECO:0000313" key="10">
    <source>
        <dbReference type="EMBL" id="MFB2934980.1"/>
    </source>
</evidence>
<keyword evidence="5" id="KW-0378">Hydrolase</keyword>
<accession>A0ABV4YAR1</accession>
<comment type="similarity">
    <text evidence="2">Belongs to the Nth/MutY family.</text>
</comment>
<sequence length="98" mass="11057">MDLYQVEVTSAARKEIRGLPGNMRQRIIDLLKQLSASPRPHNTKLMNMSELVAPQTDVSRWNLTLLDFGALVCTALKPRCSDCPLQERCNYNLLGGRN</sequence>
<keyword evidence="11" id="KW-1185">Reference proteome</keyword>
<dbReference type="InterPro" id="IPR011257">
    <property type="entry name" value="DNA_glycosylase"/>
</dbReference>
<name>A0ABV4YAR1_9CYAN</name>
<dbReference type="Pfam" id="PF10576">
    <property type="entry name" value="EndIII_4Fe-2S"/>
    <property type="match status" value="1"/>
</dbReference>
<dbReference type="PROSITE" id="PS00764">
    <property type="entry name" value="ENDONUCLEASE_III_1"/>
    <property type="match status" value="1"/>
</dbReference>
<dbReference type="InterPro" id="IPR004035">
    <property type="entry name" value="Endouclease-III_FeS-bd_BS"/>
</dbReference>
<dbReference type="RefSeq" id="WP_413256504.1">
    <property type="nucleotide sequence ID" value="NZ_JBHFNS010000029.1"/>
</dbReference>
<keyword evidence="3" id="KW-0479">Metal-binding</keyword>
<dbReference type="InterPro" id="IPR003651">
    <property type="entry name" value="Endonuclease3_FeS-loop_motif"/>
</dbReference>
<dbReference type="InterPro" id="IPR023170">
    <property type="entry name" value="HhH_base_excis_C"/>
</dbReference>